<dbReference type="InterPro" id="IPR058240">
    <property type="entry name" value="rSAM_sf"/>
</dbReference>
<keyword evidence="5" id="KW-0408">Iron</keyword>
<dbReference type="PANTHER" id="PTHR11135:SF2">
    <property type="entry name" value="ELONGATOR COMPLEX PROTEIN 3"/>
    <property type="match status" value="1"/>
</dbReference>
<name>A0A5J6VJX4_9VIRU</name>
<dbReference type="SFLD" id="SFLDG01086">
    <property type="entry name" value="elongater_protein-like"/>
    <property type="match status" value="1"/>
</dbReference>
<feature type="transmembrane region" description="Helical" evidence="8">
    <location>
        <begin position="593"/>
        <end position="613"/>
    </location>
</feature>
<dbReference type="SFLD" id="SFLDS00029">
    <property type="entry name" value="Radical_SAM"/>
    <property type="match status" value="1"/>
</dbReference>
<dbReference type="SUPFAM" id="SSF102114">
    <property type="entry name" value="Radical SAM enzymes"/>
    <property type="match status" value="1"/>
</dbReference>
<keyword evidence="7" id="KW-0012">Acyltransferase</keyword>
<evidence type="ECO:0000256" key="4">
    <source>
        <dbReference type="ARBA" id="ARBA00022723"/>
    </source>
</evidence>
<dbReference type="InterPro" id="IPR034687">
    <property type="entry name" value="ELP3-like"/>
</dbReference>
<dbReference type="GO" id="GO:0051539">
    <property type="term" value="F:4 iron, 4 sulfur cluster binding"/>
    <property type="evidence" value="ECO:0007669"/>
    <property type="project" value="UniProtKB-KW"/>
</dbReference>
<dbReference type="SFLD" id="SFLDF00344">
    <property type="entry name" value="ELP3-like"/>
    <property type="match status" value="1"/>
</dbReference>
<keyword evidence="6" id="KW-0411">Iron-sulfur</keyword>
<feature type="domain" description="Elp3/MiaA/NifB-like radical SAM core" evidence="9">
    <location>
        <begin position="106"/>
        <end position="378"/>
    </location>
</feature>
<accession>A0A5J6VJX4</accession>
<keyword evidence="8" id="KW-0472">Membrane</keyword>
<dbReference type="GO" id="GO:0016746">
    <property type="term" value="F:acyltransferase activity"/>
    <property type="evidence" value="ECO:0007669"/>
    <property type="project" value="UniProtKB-KW"/>
</dbReference>
<reference evidence="10" key="1">
    <citation type="journal article" date="2019" name="Philos. Trans. R. Soc. Lond., B, Biol. Sci.">
        <title>Targeted metagenomic recovery of four divergent viruses reveals shared and distinctive characteristics of giant viruses of marine eukaryotes.</title>
        <authorList>
            <person name="Needham D.M."/>
            <person name="Poirier C."/>
            <person name="Hehenberger E."/>
            <person name="Jimenez V."/>
            <person name="Swalwell J.E."/>
            <person name="Santoro A.E."/>
            <person name="Worden A.Z."/>
        </authorList>
    </citation>
    <scope>NUCLEOTIDE SEQUENCE</scope>
    <source>
        <strain evidence="10">MPacV-611</strain>
    </source>
</reference>
<keyword evidence="8" id="KW-0812">Transmembrane</keyword>
<keyword evidence="3" id="KW-0949">S-adenosyl-L-methionine</keyword>
<dbReference type="GO" id="GO:0002926">
    <property type="term" value="P:tRNA wobble base 5-methoxycarbonylmethyl-2-thiouridinylation"/>
    <property type="evidence" value="ECO:0007669"/>
    <property type="project" value="TreeGrafter"/>
</dbReference>
<dbReference type="SMART" id="SM00729">
    <property type="entry name" value="Elp3"/>
    <property type="match status" value="1"/>
</dbReference>
<organism evidence="10">
    <name type="scientific">Megaviridae environmental sample</name>
    <dbReference type="NCBI Taxonomy" id="1737588"/>
    <lineage>
        <taxon>Viruses</taxon>
        <taxon>Varidnaviria</taxon>
        <taxon>Bamfordvirae</taxon>
        <taxon>Nucleocytoviricota</taxon>
        <taxon>Megaviricetes</taxon>
        <taxon>Imitervirales</taxon>
        <taxon>Mimiviridae</taxon>
        <taxon>environmental samples</taxon>
    </lineage>
</organism>
<dbReference type="GO" id="GO:0046872">
    <property type="term" value="F:metal ion binding"/>
    <property type="evidence" value="ECO:0007669"/>
    <property type="project" value="UniProtKB-KW"/>
</dbReference>
<dbReference type="NCBIfam" id="TIGR01211">
    <property type="entry name" value="ELP3"/>
    <property type="match status" value="1"/>
</dbReference>
<dbReference type="InterPro" id="IPR039661">
    <property type="entry name" value="ELP3"/>
</dbReference>
<dbReference type="GO" id="GO:0033588">
    <property type="term" value="C:elongator holoenzyme complex"/>
    <property type="evidence" value="ECO:0007669"/>
    <property type="project" value="TreeGrafter"/>
</dbReference>
<proteinExistence type="predicted"/>
<dbReference type="Gene3D" id="3.40.630.30">
    <property type="match status" value="1"/>
</dbReference>
<evidence type="ECO:0000256" key="7">
    <source>
        <dbReference type="ARBA" id="ARBA00023315"/>
    </source>
</evidence>
<evidence type="ECO:0000259" key="9">
    <source>
        <dbReference type="SMART" id="SM00729"/>
    </source>
</evidence>
<evidence type="ECO:0000256" key="5">
    <source>
        <dbReference type="ARBA" id="ARBA00023004"/>
    </source>
</evidence>
<evidence type="ECO:0000313" key="10">
    <source>
        <dbReference type="EMBL" id="QFG74397.1"/>
    </source>
</evidence>
<protein>
    <recommendedName>
        <fullName evidence="9">Elp3/MiaA/NifB-like radical SAM core domain-containing protein</fullName>
    </recommendedName>
</protein>
<comment type="cofactor">
    <cofactor evidence="1">
        <name>[4Fe-4S] cluster</name>
        <dbReference type="ChEBI" id="CHEBI:49883"/>
    </cofactor>
</comment>
<dbReference type="PANTHER" id="PTHR11135">
    <property type="entry name" value="HISTONE ACETYLTRANSFERASE-RELATED"/>
    <property type="match status" value="1"/>
</dbReference>
<evidence type="ECO:0000256" key="2">
    <source>
        <dbReference type="ARBA" id="ARBA00022485"/>
    </source>
</evidence>
<keyword evidence="4" id="KW-0479">Metal-binding</keyword>
<keyword evidence="8" id="KW-1133">Transmembrane helix</keyword>
<sequence>MSILDIEDIKKTTHLHEDNYMKDLDETKVIQFVKEFIEIIKTMSNVTKVEWKQINRTLMKKYSIHPSIVTMNYVYCKLIEQNIIERNKSFENMTKGKQVRENSGITQITVLTSGTPFGETLSCEHNCHFCPDEPAHEGNNYVKQPRSYLKKEPAVMRANQNDFEPHKQLWSRCSALYLCGIKIDKLEVFILGGTWSSYEVDYRIWFCKILYWAANTFYSDKDKRREPLSLEEEIKINETALVRIIGLTPETRPDHMTSDEIRLLRRINATRVQMGVQHTDKYVLSKNNRGCYIEDVIRANTNGKDCGFKLDAHWMPQLYGTTLEKDYEMFEKVLTHPDLQFEQWKIYPFIVTDWTEISKRGDYFPPYSTDDLYELLMHIKPKIPEYIRNNRIIRDIPESYDLIGNHMTNRRDILHTMMKKRNLECRCIRCREPKNKQDAIDKRATAELNVHHYKSCGGDEYFISIDSKDKKYIYGFCRLRLSKRSGWIKNIKPRTRRNGVLDSYEEDVNLMPELNSHALVRELHVYGNMNPVDTHLNSIQHKGFGQKLMKKAEQIAIMNGYFKIAVISGVGVRKYYENKLDYQLGPYDYMYKSLYKCIILLFVQIIIVLIIVVRSYQMLDFHKYHMME</sequence>
<evidence type="ECO:0000256" key="6">
    <source>
        <dbReference type="ARBA" id="ARBA00023014"/>
    </source>
</evidence>
<dbReference type="InterPro" id="IPR007197">
    <property type="entry name" value="rSAM"/>
</dbReference>
<evidence type="ECO:0000256" key="3">
    <source>
        <dbReference type="ARBA" id="ARBA00022691"/>
    </source>
</evidence>
<evidence type="ECO:0000256" key="1">
    <source>
        <dbReference type="ARBA" id="ARBA00001966"/>
    </source>
</evidence>
<evidence type="ECO:0000256" key="8">
    <source>
        <dbReference type="SAM" id="Phobius"/>
    </source>
</evidence>
<keyword evidence="2" id="KW-0004">4Fe-4S</keyword>
<keyword evidence="7" id="KW-0808">Transferase</keyword>
<dbReference type="EMBL" id="MN448287">
    <property type="protein sequence ID" value="QFG74397.1"/>
    <property type="molecule type" value="Genomic_DNA"/>
</dbReference>
<dbReference type="InterPro" id="IPR006638">
    <property type="entry name" value="Elp3/MiaA/NifB-like_rSAM"/>
</dbReference>
<feature type="transmembrane region" description="Helical" evidence="8">
    <location>
        <begin position="555"/>
        <end position="573"/>
    </location>
</feature>